<keyword evidence="2" id="KW-0378">Hydrolase</keyword>
<reference evidence="2" key="1">
    <citation type="submission" date="2022-05" db="EMBL/GenBank/DDBJ databases">
        <title>Novel Pseudomonas spp. Isolated from a Rainbow Trout Aquaculture Facility.</title>
        <authorList>
            <person name="Testerman T."/>
            <person name="Graf J."/>
        </authorList>
    </citation>
    <scope>NUCLEOTIDE SEQUENCE</scope>
    <source>
        <strain evidence="2">ID1050</strain>
    </source>
</reference>
<evidence type="ECO:0000313" key="3">
    <source>
        <dbReference type="Proteomes" id="UP001148189"/>
    </source>
</evidence>
<keyword evidence="2" id="KW-0347">Helicase</keyword>
<dbReference type="InterPro" id="IPR027417">
    <property type="entry name" value="P-loop_NTPase"/>
</dbReference>
<dbReference type="PANTHER" id="PTHR47396:SF1">
    <property type="entry name" value="ATP-DEPENDENT HELICASE IRC3-RELATED"/>
    <property type="match status" value="1"/>
</dbReference>
<keyword evidence="3" id="KW-1185">Reference proteome</keyword>
<dbReference type="GO" id="GO:0004386">
    <property type="term" value="F:helicase activity"/>
    <property type="evidence" value="ECO:0007669"/>
    <property type="project" value="UniProtKB-KW"/>
</dbReference>
<sequence length="1006" mass="114080">MIIAEYIESIREKLRDCQIAATLQFVKFCKLKEKEGKAFLINLPTGAGKTGVISLIAHLSKEAKVLVICHRRAVKDQLYREVSKKFFRSTIGDDEIILKKTYRDADFNKGDGIYISSFQKLSRLNEENLARIQQEFDLIIVDEGHSEPSPIWREIIRQSKALKVVVTATPYRNDLFELNVSTKHAYVFTFKNAVSDGIIYAPTYEQVREVEATLQKVANFLNSNADLKCIVKCKNLEEIEKYHNIFSPHFSTASVHEKFDNLEADRKLKRVSAALKIEGLRIIIHQHKLDEGVDIPEAKLLVLTYELGSGRELVQAVGRVVRKYGDVHPIVLDLTGGVNEGMWEGYERFDNYISTETGAKDFVKSLSTSYLIENFLESFPQHSYFSGRFRERVNLNEIEPERDISIPLASVCFVQKNEDFSTSLLMDRLYWELHGSGALVKKYDEVLDMSVLIYVSFNSSKFFSEKLFFEPKLDLIIVKEIATGVAIFDSGGGRYYNQEKYRLKNAIHIDKLTALTATTQHRRVKETHAKALGRPIHRPESVALKGQNLDSARSSQSNSRYALTMVKVDNIGNDGKRASSYYIGARSGRVSDQKESNFTIQDLSEWIDTVDNHINSGEHAGRLIKSYAQPLEERPQSLILSVLLDFTDLESSRPVRAGIIYPDFYYIEVVNNEFRLMAEHETITLTLVYHSEDVRFEIALSGPSVGVMDFDWIVDHLNFSSRLKVLFENGVTYLDGHFYKLSLPYEQGVDPKDSWAGNALYELSDLLNPILKEKGLMEERKYVGTTNHGFDPTSVFFLLDKLKEYGNPNTALSALGPFANYIPGCDFVFCCDMGTEPADFIISSPEKLCFVHVKCGTADNPQSSAGALAEVGSQAIKNIHMLVSTNDEIKPGNFNIWDNRWPSAGAEHSIETRYRLFDGQINKPVPVGGSLSQNAWELICERRRSLRCKKEIWVVSANAFSKNHFVTNLSDPLTSLPETIQAYQLIEDWLSTAEELDVDLKFFVSE</sequence>
<dbReference type="Proteomes" id="UP001148189">
    <property type="component" value="Unassembled WGS sequence"/>
</dbReference>
<dbReference type="SUPFAM" id="SSF52540">
    <property type="entry name" value="P-loop containing nucleoside triphosphate hydrolases"/>
    <property type="match status" value="1"/>
</dbReference>
<dbReference type="EMBL" id="JAMDHD010000015">
    <property type="protein sequence ID" value="MDD0985294.1"/>
    <property type="molecule type" value="Genomic_DNA"/>
</dbReference>
<feature type="domain" description="Helicase ATP-binding" evidence="1">
    <location>
        <begin position="30"/>
        <end position="188"/>
    </location>
</feature>
<dbReference type="RefSeq" id="WP_273866355.1">
    <property type="nucleotide sequence ID" value="NZ_JAMDHD010000015.1"/>
</dbReference>
<evidence type="ECO:0000259" key="1">
    <source>
        <dbReference type="PROSITE" id="PS51192"/>
    </source>
</evidence>
<dbReference type="PANTHER" id="PTHR47396">
    <property type="entry name" value="TYPE I RESTRICTION ENZYME ECOKI R PROTEIN"/>
    <property type="match status" value="1"/>
</dbReference>
<gene>
    <name evidence="2" type="ORF">M5G21_10000</name>
</gene>
<protein>
    <submittedName>
        <fullName evidence="2">DEAD/DEAH box helicase family protein</fullName>
    </submittedName>
</protein>
<dbReference type="SMART" id="SM00487">
    <property type="entry name" value="DEXDc"/>
    <property type="match status" value="1"/>
</dbReference>
<keyword evidence="2" id="KW-0067">ATP-binding</keyword>
<comment type="caution">
    <text evidence="2">The sequence shown here is derived from an EMBL/GenBank/DDBJ whole genome shotgun (WGS) entry which is preliminary data.</text>
</comment>
<dbReference type="PROSITE" id="PS51192">
    <property type="entry name" value="HELICASE_ATP_BIND_1"/>
    <property type="match status" value="1"/>
</dbReference>
<dbReference type="Gene3D" id="3.40.50.300">
    <property type="entry name" value="P-loop containing nucleotide triphosphate hydrolases"/>
    <property type="match status" value="2"/>
</dbReference>
<dbReference type="Pfam" id="PF04851">
    <property type="entry name" value="ResIII"/>
    <property type="match status" value="1"/>
</dbReference>
<proteinExistence type="predicted"/>
<evidence type="ECO:0000313" key="2">
    <source>
        <dbReference type="EMBL" id="MDD0985294.1"/>
    </source>
</evidence>
<keyword evidence="2" id="KW-0547">Nucleotide-binding</keyword>
<dbReference type="InterPro" id="IPR014001">
    <property type="entry name" value="Helicase_ATP-bd"/>
</dbReference>
<dbReference type="InterPro" id="IPR006935">
    <property type="entry name" value="Helicase/UvrB_N"/>
</dbReference>
<organism evidence="2 3">
    <name type="scientific">Pseudomonas shahriarae</name>
    <dbReference type="NCBI Taxonomy" id="2745512"/>
    <lineage>
        <taxon>Bacteria</taxon>
        <taxon>Pseudomonadati</taxon>
        <taxon>Pseudomonadota</taxon>
        <taxon>Gammaproteobacteria</taxon>
        <taxon>Pseudomonadales</taxon>
        <taxon>Pseudomonadaceae</taxon>
        <taxon>Pseudomonas</taxon>
    </lineage>
</organism>
<dbReference type="InterPro" id="IPR050742">
    <property type="entry name" value="Helicase_Restrict-Modif_Enz"/>
</dbReference>
<name>A0ABT5N9S2_9PSED</name>
<accession>A0ABT5N9S2</accession>